<gene>
    <name evidence="2" type="ORF">BJ684DRAFT_16752</name>
</gene>
<feature type="region of interest" description="Disordered" evidence="1">
    <location>
        <begin position="105"/>
        <end position="143"/>
    </location>
</feature>
<sequence>MEKVELGADEGGEDRDLGRIPVDTEEELRFGGMGGGRDQESEVEEENLLWFKQRGLERSKYVLDIGVGRIQVRAVSLGSAADDDWTVRVRKWVDHMLPRHSVTVEDERVDDRSGQEWTSPPYPLSQGLDGRESEEGSIASGGESEYYEAEEGYGIDGDDGFPQTPVVKPHRWVLHATCKQLDCQVFLPHDSPRTPTSLVDICLRGMNVYYLHGYEGECPDRRIKQCGFFDLEDSSVQWRGLDSPQNDAVWLMGRGGGDSPLLTASSIWYRGHADVGMLGSKKRELGLSIGLSSWKVNLEGWTHLLQELPSPPPKDPPSEPSDHEEVRALPKVPFHRVMLRVRARNLAGTYTRVIPGDTEQCVRVVVGLGEGKGLGRYHGGKIKGGWESRTRLE</sequence>
<dbReference type="EMBL" id="KZ988202">
    <property type="protein sequence ID" value="RKP12795.1"/>
    <property type="molecule type" value="Genomic_DNA"/>
</dbReference>
<reference evidence="3" key="1">
    <citation type="journal article" date="2018" name="Nat. Microbiol.">
        <title>Leveraging single-cell genomics to expand the fungal tree of life.</title>
        <authorList>
            <person name="Ahrendt S.R."/>
            <person name="Quandt C.A."/>
            <person name="Ciobanu D."/>
            <person name="Clum A."/>
            <person name="Salamov A."/>
            <person name="Andreopoulos B."/>
            <person name="Cheng J.F."/>
            <person name="Woyke T."/>
            <person name="Pelin A."/>
            <person name="Henrissat B."/>
            <person name="Reynolds N.K."/>
            <person name="Benny G.L."/>
            <person name="Smith M.E."/>
            <person name="James T.Y."/>
            <person name="Grigoriev I.V."/>
        </authorList>
    </citation>
    <scope>NUCLEOTIDE SEQUENCE [LARGE SCALE GENOMIC DNA]</scope>
</reference>
<feature type="region of interest" description="Disordered" evidence="1">
    <location>
        <begin position="1"/>
        <end position="41"/>
    </location>
</feature>
<proteinExistence type="predicted"/>
<protein>
    <submittedName>
        <fullName evidence="2">Uncharacterized protein</fullName>
    </submittedName>
</protein>
<organism evidence="2 3">
    <name type="scientific">Piptocephalis cylindrospora</name>
    <dbReference type="NCBI Taxonomy" id="1907219"/>
    <lineage>
        <taxon>Eukaryota</taxon>
        <taxon>Fungi</taxon>
        <taxon>Fungi incertae sedis</taxon>
        <taxon>Zoopagomycota</taxon>
        <taxon>Zoopagomycotina</taxon>
        <taxon>Zoopagomycetes</taxon>
        <taxon>Zoopagales</taxon>
        <taxon>Piptocephalidaceae</taxon>
        <taxon>Piptocephalis</taxon>
    </lineage>
</organism>
<evidence type="ECO:0000313" key="2">
    <source>
        <dbReference type="EMBL" id="RKP12795.1"/>
    </source>
</evidence>
<dbReference type="Proteomes" id="UP000267251">
    <property type="component" value="Unassembled WGS sequence"/>
</dbReference>
<dbReference type="AlphaFoldDB" id="A0A4P9Y1X6"/>
<accession>A0A4P9Y1X6</accession>
<feature type="compositionally biased region" description="Basic and acidic residues" evidence="1">
    <location>
        <begin position="105"/>
        <end position="114"/>
    </location>
</feature>
<evidence type="ECO:0000313" key="3">
    <source>
        <dbReference type="Proteomes" id="UP000267251"/>
    </source>
</evidence>
<feature type="non-terminal residue" evidence="2">
    <location>
        <position position="393"/>
    </location>
</feature>
<evidence type="ECO:0000256" key="1">
    <source>
        <dbReference type="SAM" id="MobiDB-lite"/>
    </source>
</evidence>
<name>A0A4P9Y1X6_9FUNG</name>
<keyword evidence="3" id="KW-1185">Reference proteome</keyword>